<evidence type="ECO:0000313" key="18">
    <source>
        <dbReference type="EMBL" id="AID67678.1"/>
    </source>
</evidence>
<proteinExistence type="inferred from homology"/>
<keyword evidence="16" id="KW-0793">Thylakoid</keyword>
<reference evidence="18" key="1">
    <citation type="journal article" date="2014" name="BMC Genomics">
        <title>Six newly sequenced chloroplast genomes from prasinophyte green algae provide insights into the relationships among prasinophyte lineages and the diversity of streamlined genome architecture in picoplanktonic species.</title>
        <authorList>
            <person name="Lemieux C."/>
            <person name="Otis C."/>
            <person name="Turmel M."/>
        </authorList>
    </citation>
    <scope>NUCLEOTIDE SEQUENCE</scope>
</reference>
<feature type="transmembrane region" description="Helical" evidence="16">
    <location>
        <begin position="136"/>
        <end position="155"/>
    </location>
</feature>
<evidence type="ECO:0000256" key="12">
    <source>
        <dbReference type="ARBA" id="ARBA00030440"/>
    </source>
</evidence>
<organism evidence="18">
    <name type="scientific">Nephroselmis astigmatica</name>
    <dbReference type="NCBI Taxonomy" id="259378"/>
    <lineage>
        <taxon>Eukaryota</taxon>
        <taxon>Viridiplantae</taxon>
        <taxon>Chlorophyta</taxon>
        <taxon>Nephroselmidophyceae</taxon>
        <taxon>Nephroselmidales</taxon>
        <taxon>Nephroselmidaceae</taxon>
        <taxon>Nephroselmis</taxon>
    </lineage>
</organism>
<dbReference type="AlphaFoldDB" id="A0A088CIG7"/>
<evidence type="ECO:0000256" key="14">
    <source>
        <dbReference type="ARBA" id="ARBA00047726"/>
    </source>
</evidence>
<evidence type="ECO:0000256" key="11">
    <source>
        <dbReference type="ARBA" id="ARBA00023136"/>
    </source>
</evidence>
<keyword evidence="7 16" id="KW-0618">Plastoquinone</keyword>
<dbReference type="PANTHER" id="PTHR43507">
    <property type="entry name" value="NADH-UBIQUINONE OXIDOREDUCTASE CHAIN 4"/>
    <property type="match status" value="1"/>
</dbReference>
<evidence type="ECO:0000256" key="1">
    <source>
        <dbReference type="ARBA" id="ARBA00004141"/>
    </source>
</evidence>
<name>A0A088CIG7_9CHLO</name>
<keyword evidence="11 16" id="KW-0472">Membrane</keyword>
<dbReference type="PRINTS" id="PR01437">
    <property type="entry name" value="NUOXDRDTASE4"/>
</dbReference>
<accession>A0A088CIG7</accession>
<feature type="transmembrane region" description="Helical" evidence="16">
    <location>
        <begin position="32"/>
        <end position="52"/>
    </location>
</feature>
<keyword evidence="9 16" id="KW-1133">Transmembrane helix</keyword>
<keyword evidence="4 16" id="KW-0812">Transmembrane</keyword>
<dbReference type="GO" id="GO:0008137">
    <property type="term" value="F:NADH dehydrogenase (ubiquinone) activity"/>
    <property type="evidence" value="ECO:0007669"/>
    <property type="project" value="InterPro"/>
</dbReference>
<feature type="transmembrane region" description="Helical" evidence="16">
    <location>
        <begin position="416"/>
        <end position="434"/>
    </location>
</feature>
<feature type="transmembrane region" description="Helical" evidence="16">
    <location>
        <begin position="242"/>
        <end position="262"/>
    </location>
</feature>
<keyword evidence="6 16" id="KW-0521">NADP</keyword>
<dbReference type="InterPro" id="IPR010227">
    <property type="entry name" value="NADH_Q_OxRdtase_chainM/4"/>
</dbReference>
<protein>
    <recommendedName>
        <fullName evidence="3 16">NAD(P)H-quinone oxidoreductase chain 4, chloroplastic</fullName>
        <ecNumber evidence="16">7.1.1.-</ecNumber>
    </recommendedName>
    <alternativeName>
        <fullName evidence="13 16">NAD(P)H dehydrogenase, chain 4</fullName>
    </alternativeName>
    <alternativeName>
        <fullName evidence="12 16">NADH-plastoquinone oxidoreductase chain 4</fullName>
    </alternativeName>
</protein>
<feature type="transmembrane region" description="Helical" evidence="16">
    <location>
        <begin position="6"/>
        <end position="25"/>
    </location>
</feature>
<dbReference type="NCBIfam" id="NF009212">
    <property type="entry name" value="PRK12561.1"/>
    <property type="match status" value="1"/>
</dbReference>
<keyword evidence="18" id="KW-0150">Chloroplast</keyword>
<feature type="transmembrane region" description="Helical" evidence="16">
    <location>
        <begin position="85"/>
        <end position="106"/>
    </location>
</feature>
<evidence type="ECO:0000256" key="10">
    <source>
        <dbReference type="ARBA" id="ARBA00023027"/>
    </source>
</evidence>
<evidence type="ECO:0000256" key="6">
    <source>
        <dbReference type="ARBA" id="ARBA00022857"/>
    </source>
</evidence>
<dbReference type="RefSeq" id="YP_009057902.1">
    <property type="nucleotide sequence ID" value="NC_024829.1"/>
</dbReference>
<evidence type="ECO:0000256" key="2">
    <source>
        <dbReference type="ARBA" id="ARBA00009025"/>
    </source>
</evidence>
<comment type="similarity">
    <text evidence="2 16">Belongs to the complex I subunit 4 family.</text>
</comment>
<gene>
    <name evidence="16 18" type="primary">ndhD</name>
</gene>
<geneLocation type="chloroplast" evidence="18"/>
<dbReference type="InterPro" id="IPR001750">
    <property type="entry name" value="ND/Mrp_TM"/>
</dbReference>
<comment type="subcellular location">
    <subcellularLocation>
        <location evidence="1">Membrane</location>
        <topology evidence="1">Multi-pass membrane protein</topology>
    </subcellularLocation>
    <subcellularLocation>
        <location evidence="16">Plastid</location>
        <location evidence="16">Chloroplast thylakoid membrane</location>
        <topology evidence="16">Multi-pass membrane protein</topology>
    </subcellularLocation>
</comment>
<dbReference type="PANTHER" id="PTHR43507:SF21">
    <property type="entry name" value="NAD(P)H-QUINONE OXIDOREDUCTASE CHAIN 4, CHLOROPLASTIC"/>
    <property type="match status" value="1"/>
</dbReference>
<comment type="catalytic activity">
    <reaction evidence="15 16">
        <text>a plastoquinone + NADH + (n+1) H(+)(in) = a plastoquinol + NAD(+) + n H(+)(out)</text>
        <dbReference type="Rhea" id="RHEA:42608"/>
        <dbReference type="Rhea" id="RHEA-COMP:9561"/>
        <dbReference type="Rhea" id="RHEA-COMP:9562"/>
        <dbReference type="ChEBI" id="CHEBI:15378"/>
        <dbReference type="ChEBI" id="CHEBI:17757"/>
        <dbReference type="ChEBI" id="CHEBI:57540"/>
        <dbReference type="ChEBI" id="CHEBI:57945"/>
        <dbReference type="ChEBI" id="CHEBI:62192"/>
    </reaction>
</comment>
<evidence type="ECO:0000256" key="4">
    <source>
        <dbReference type="ARBA" id="ARBA00022692"/>
    </source>
</evidence>
<evidence type="ECO:0000256" key="7">
    <source>
        <dbReference type="ARBA" id="ARBA00022957"/>
    </source>
</evidence>
<keyword evidence="18" id="KW-0934">Plastid</keyword>
<dbReference type="EMBL" id="KJ746600">
    <property type="protein sequence ID" value="AID67678.1"/>
    <property type="molecule type" value="Genomic_DNA"/>
</dbReference>
<sequence>MADFPWLTTIVLFPVTAGLLIPLLPDNRGTTIRWYSLAVSLIDFILIVYVFGCHYNFDEPSLQLIEDFFWINSLNLHWSLGVDGLSVPLILLTGFVTTLSMLAAWPVTKNPRLFYFLMLAMYSGQIGVFASQDILLFFLMWELELIPVYLLIAIWGGKKRLYASTKFILYTALASIFILIGGLSMAFYGNQEITFNMTELANRSYPIGLQILLYVGFLIAYGVKLSAFPVHTWLPDTHGEAHYSTCMLLAGILLKMGGYGLIRFNMGMLPEAHLSFAPWLIGIGVVNIIYAALTSFAQRNLKRKIAYSSVSHMGFVLIGIGSLSQAGLNGAMLQMISHGLIGASLFFLAGSTYDRTRTLILEELGGLAGQMPKTFALFTACALASLALPGMSGFLAELLVFLGLATSHAYSPEFRIIMTVLEAIGIILTPIYLLSMLRQVFYGPPGQVIPSQMAPSWGLKGKPSIFQDAGPRELFITASLLVPILAIGIYPKLTTELYLMTTNQIVDQILAVSTDPLIWTN</sequence>
<evidence type="ECO:0000256" key="15">
    <source>
        <dbReference type="ARBA" id="ARBA00048026"/>
    </source>
</evidence>
<evidence type="ECO:0000259" key="17">
    <source>
        <dbReference type="Pfam" id="PF00361"/>
    </source>
</evidence>
<dbReference type="GeneID" id="20356133"/>
<keyword evidence="10 16" id="KW-0520">NAD</keyword>
<dbReference type="NCBIfam" id="TIGR01972">
    <property type="entry name" value="NDH_I_M"/>
    <property type="match status" value="1"/>
</dbReference>
<feature type="transmembrane region" description="Helical" evidence="16">
    <location>
        <begin position="274"/>
        <end position="293"/>
    </location>
</feature>
<evidence type="ECO:0000256" key="8">
    <source>
        <dbReference type="ARBA" id="ARBA00022967"/>
    </source>
</evidence>
<feature type="transmembrane region" description="Helical" evidence="16">
    <location>
        <begin position="113"/>
        <end position="130"/>
    </location>
</feature>
<feature type="transmembrane region" description="Helical" evidence="16">
    <location>
        <begin position="374"/>
        <end position="396"/>
    </location>
</feature>
<keyword evidence="5 16" id="KW-0874">Quinone</keyword>
<dbReference type="InterPro" id="IPR003918">
    <property type="entry name" value="NADH_UbQ_OxRdtase"/>
</dbReference>
<dbReference type="GO" id="GO:0042773">
    <property type="term" value="P:ATP synthesis coupled electron transport"/>
    <property type="evidence" value="ECO:0007669"/>
    <property type="project" value="InterPro"/>
</dbReference>
<dbReference type="InterPro" id="IPR022997">
    <property type="entry name" value="NADH_Q_OxRdtase_chain4"/>
</dbReference>
<evidence type="ECO:0000256" key="16">
    <source>
        <dbReference type="HAMAP-Rule" id="MF_00491"/>
    </source>
</evidence>
<feature type="transmembrane region" description="Helical" evidence="16">
    <location>
        <begin position="167"/>
        <end position="187"/>
    </location>
</feature>
<evidence type="ECO:0000256" key="5">
    <source>
        <dbReference type="ARBA" id="ARBA00022719"/>
    </source>
</evidence>
<dbReference type="GO" id="GO:0015990">
    <property type="term" value="P:electron transport coupled proton transport"/>
    <property type="evidence" value="ECO:0007669"/>
    <property type="project" value="TreeGrafter"/>
</dbReference>
<dbReference type="EC" id="7.1.1.-" evidence="16"/>
<evidence type="ECO:0000256" key="13">
    <source>
        <dbReference type="ARBA" id="ARBA00032800"/>
    </source>
</evidence>
<feature type="domain" description="NADH:quinone oxidoreductase/Mrp antiporter transmembrane" evidence="17">
    <location>
        <begin position="131"/>
        <end position="410"/>
    </location>
</feature>
<dbReference type="GO" id="GO:0048039">
    <property type="term" value="F:ubiquinone binding"/>
    <property type="evidence" value="ECO:0007669"/>
    <property type="project" value="TreeGrafter"/>
</dbReference>
<dbReference type="GO" id="GO:0016655">
    <property type="term" value="F:oxidoreductase activity, acting on NAD(P)H, quinone or similar compound as acceptor"/>
    <property type="evidence" value="ECO:0007669"/>
    <property type="project" value="UniProtKB-UniRule"/>
</dbReference>
<comment type="catalytic activity">
    <reaction evidence="14 16">
        <text>a plastoquinone + NADPH + (n+1) H(+)(in) = a plastoquinol + NADP(+) + n H(+)(out)</text>
        <dbReference type="Rhea" id="RHEA:42612"/>
        <dbReference type="Rhea" id="RHEA-COMP:9561"/>
        <dbReference type="Rhea" id="RHEA-COMP:9562"/>
        <dbReference type="ChEBI" id="CHEBI:15378"/>
        <dbReference type="ChEBI" id="CHEBI:17757"/>
        <dbReference type="ChEBI" id="CHEBI:57783"/>
        <dbReference type="ChEBI" id="CHEBI:58349"/>
        <dbReference type="ChEBI" id="CHEBI:62192"/>
    </reaction>
</comment>
<dbReference type="Pfam" id="PF00361">
    <property type="entry name" value="Proton_antipo_M"/>
    <property type="match status" value="1"/>
</dbReference>
<dbReference type="GO" id="GO:0003954">
    <property type="term" value="F:NADH dehydrogenase activity"/>
    <property type="evidence" value="ECO:0007669"/>
    <property type="project" value="TreeGrafter"/>
</dbReference>
<feature type="transmembrane region" description="Helical" evidence="16">
    <location>
        <begin position="305"/>
        <end position="323"/>
    </location>
</feature>
<feature type="transmembrane region" description="Helical" evidence="16">
    <location>
        <begin position="207"/>
        <end position="230"/>
    </location>
</feature>
<evidence type="ECO:0000256" key="3">
    <source>
        <dbReference type="ARBA" id="ARBA00016792"/>
    </source>
</evidence>
<evidence type="ECO:0000256" key="9">
    <source>
        <dbReference type="ARBA" id="ARBA00022989"/>
    </source>
</evidence>
<dbReference type="GO" id="GO:0009535">
    <property type="term" value="C:chloroplast thylakoid membrane"/>
    <property type="evidence" value="ECO:0007669"/>
    <property type="project" value="UniProtKB-SubCell"/>
</dbReference>
<feature type="transmembrane region" description="Helical" evidence="16">
    <location>
        <begin position="335"/>
        <end position="353"/>
    </location>
</feature>
<keyword evidence="8 16" id="KW-1278">Translocase</keyword>
<dbReference type="HAMAP" id="MF_00491">
    <property type="entry name" value="NDH1_NuoM"/>
    <property type="match status" value="1"/>
</dbReference>